<protein>
    <submittedName>
        <fullName evidence="1">Uncharacterized protein</fullName>
    </submittedName>
</protein>
<proteinExistence type="predicted"/>
<accession>A0A2P2QIA6</accession>
<dbReference type="EMBL" id="GGEC01086245">
    <property type="protein sequence ID" value="MBX66729.1"/>
    <property type="molecule type" value="Transcribed_RNA"/>
</dbReference>
<reference evidence="1" key="1">
    <citation type="submission" date="2018-02" db="EMBL/GenBank/DDBJ databases">
        <title>Rhizophora mucronata_Transcriptome.</title>
        <authorList>
            <person name="Meera S.P."/>
            <person name="Sreeshan A."/>
            <person name="Augustine A."/>
        </authorList>
    </citation>
    <scope>NUCLEOTIDE SEQUENCE</scope>
    <source>
        <tissue evidence="1">Leaf</tissue>
    </source>
</reference>
<name>A0A2P2QIA6_RHIMU</name>
<evidence type="ECO:0000313" key="1">
    <source>
        <dbReference type="EMBL" id="MBX66729.1"/>
    </source>
</evidence>
<sequence length="18" mass="2316">MLWANWYLLNFLVFMLQI</sequence>
<organism evidence="1">
    <name type="scientific">Rhizophora mucronata</name>
    <name type="common">Asiatic mangrove</name>
    <dbReference type="NCBI Taxonomy" id="61149"/>
    <lineage>
        <taxon>Eukaryota</taxon>
        <taxon>Viridiplantae</taxon>
        <taxon>Streptophyta</taxon>
        <taxon>Embryophyta</taxon>
        <taxon>Tracheophyta</taxon>
        <taxon>Spermatophyta</taxon>
        <taxon>Magnoliopsida</taxon>
        <taxon>eudicotyledons</taxon>
        <taxon>Gunneridae</taxon>
        <taxon>Pentapetalae</taxon>
        <taxon>rosids</taxon>
        <taxon>fabids</taxon>
        <taxon>Malpighiales</taxon>
        <taxon>Rhizophoraceae</taxon>
        <taxon>Rhizophora</taxon>
    </lineage>
</organism>
<dbReference type="AlphaFoldDB" id="A0A2P2QIA6"/>